<dbReference type="Proteomes" id="UP000581206">
    <property type="component" value="Unassembled WGS sequence"/>
</dbReference>
<evidence type="ECO:0000313" key="2">
    <source>
        <dbReference type="EMBL" id="NKY21307.1"/>
    </source>
</evidence>
<proteinExistence type="predicted"/>
<organism evidence="2 3">
    <name type="scientific">Cellulomonas denverensis</name>
    <dbReference type="NCBI Taxonomy" id="264297"/>
    <lineage>
        <taxon>Bacteria</taxon>
        <taxon>Bacillati</taxon>
        <taxon>Actinomycetota</taxon>
        <taxon>Actinomycetes</taxon>
        <taxon>Micrococcales</taxon>
        <taxon>Cellulomonadaceae</taxon>
        <taxon>Cellulomonas</taxon>
    </lineage>
</organism>
<accession>A0A7X6QXM5</accession>
<dbReference type="InterPro" id="IPR002645">
    <property type="entry name" value="STAS_dom"/>
</dbReference>
<keyword evidence="3" id="KW-1185">Reference proteome</keyword>
<dbReference type="InterPro" id="IPR036513">
    <property type="entry name" value="STAS_dom_sf"/>
</dbReference>
<sequence length="116" mass="11978">MTSLSAGDGAGLIRADHAAPHRLVMSGEVDLAVVSTLRRELGVDDDPVRLAQALDGVDEVDMTEVTFADSSALGVIGALVLARQRAGVAPLRVVGAGMPVRSVLEISGMAAFLDLR</sequence>
<dbReference type="CDD" id="cd07043">
    <property type="entry name" value="STAS_anti-anti-sigma_factors"/>
    <property type="match status" value="1"/>
</dbReference>
<dbReference type="RefSeq" id="WP_168628415.1">
    <property type="nucleotide sequence ID" value="NZ_BONL01000003.1"/>
</dbReference>
<dbReference type="PROSITE" id="PS50801">
    <property type="entry name" value="STAS"/>
    <property type="match status" value="1"/>
</dbReference>
<gene>
    <name evidence="2" type="ORF">HGA03_01350</name>
</gene>
<dbReference type="AlphaFoldDB" id="A0A7X6QXM5"/>
<name>A0A7X6QXM5_9CELL</name>
<reference evidence="2 3" key="1">
    <citation type="submission" date="2020-04" db="EMBL/GenBank/DDBJ databases">
        <title>MicrobeNet Type strains.</title>
        <authorList>
            <person name="Nicholson A.C."/>
        </authorList>
    </citation>
    <scope>NUCLEOTIDE SEQUENCE [LARGE SCALE GENOMIC DNA]</scope>
    <source>
        <strain evidence="2 3">ATCC BAA-788</strain>
    </source>
</reference>
<evidence type="ECO:0000313" key="3">
    <source>
        <dbReference type="Proteomes" id="UP000581206"/>
    </source>
</evidence>
<evidence type="ECO:0000259" key="1">
    <source>
        <dbReference type="PROSITE" id="PS50801"/>
    </source>
</evidence>
<dbReference type="Gene3D" id="3.30.750.24">
    <property type="entry name" value="STAS domain"/>
    <property type="match status" value="1"/>
</dbReference>
<protein>
    <submittedName>
        <fullName evidence="2">STAS domain-containing protein</fullName>
    </submittedName>
</protein>
<dbReference type="SUPFAM" id="SSF52091">
    <property type="entry name" value="SpoIIaa-like"/>
    <property type="match status" value="1"/>
</dbReference>
<feature type="domain" description="STAS" evidence="1">
    <location>
        <begin position="60"/>
        <end position="116"/>
    </location>
</feature>
<dbReference type="EMBL" id="JAAXOX010000001">
    <property type="protein sequence ID" value="NKY21307.1"/>
    <property type="molecule type" value="Genomic_DNA"/>
</dbReference>
<comment type="caution">
    <text evidence="2">The sequence shown here is derived from an EMBL/GenBank/DDBJ whole genome shotgun (WGS) entry which is preliminary data.</text>
</comment>